<accession>A0A4S8HD29</accession>
<gene>
    <name evidence="3" type="ORF">FAM09_27890</name>
</gene>
<dbReference type="NCBIfam" id="TIGR04183">
    <property type="entry name" value="Por_Secre_tail"/>
    <property type="match status" value="1"/>
</dbReference>
<comment type="caution">
    <text evidence="3">The sequence shown here is derived from an EMBL/GenBank/DDBJ whole genome shotgun (WGS) entry which is preliminary data.</text>
</comment>
<keyword evidence="4" id="KW-1185">Reference proteome</keyword>
<dbReference type="InterPro" id="IPR026444">
    <property type="entry name" value="Secre_tail"/>
</dbReference>
<evidence type="ECO:0000313" key="3">
    <source>
        <dbReference type="EMBL" id="THU32009.1"/>
    </source>
</evidence>
<dbReference type="Proteomes" id="UP000306918">
    <property type="component" value="Unassembled WGS sequence"/>
</dbReference>
<dbReference type="AlphaFoldDB" id="A0A4S8HD29"/>
<organism evidence="3 4">
    <name type="scientific">Niastella caeni</name>
    <dbReference type="NCBI Taxonomy" id="2569763"/>
    <lineage>
        <taxon>Bacteria</taxon>
        <taxon>Pseudomonadati</taxon>
        <taxon>Bacteroidota</taxon>
        <taxon>Chitinophagia</taxon>
        <taxon>Chitinophagales</taxon>
        <taxon>Chitinophagaceae</taxon>
        <taxon>Niastella</taxon>
    </lineage>
</organism>
<dbReference type="Pfam" id="PF18962">
    <property type="entry name" value="Por_Secre_tail"/>
    <property type="match status" value="1"/>
</dbReference>
<name>A0A4S8HD29_9BACT</name>
<evidence type="ECO:0000313" key="4">
    <source>
        <dbReference type="Proteomes" id="UP000306918"/>
    </source>
</evidence>
<proteinExistence type="predicted"/>
<dbReference type="OrthoDB" id="651538at2"/>
<dbReference type="Gene3D" id="2.60.40.10">
    <property type="entry name" value="Immunoglobulins"/>
    <property type="match status" value="1"/>
</dbReference>
<reference evidence="3 4" key="1">
    <citation type="submission" date="2019-04" db="EMBL/GenBank/DDBJ databases">
        <title>Niastella caeni sp. nov., isolated from activated sludge.</title>
        <authorList>
            <person name="Sheng M."/>
        </authorList>
    </citation>
    <scope>NUCLEOTIDE SEQUENCE [LARGE SCALE GENOMIC DNA]</scope>
    <source>
        <strain evidence="3 4">HX-2-15</strain>
    </source>
</reference>
<feature type="domain" description="Secretion system C-terminal sorting" evidence="2">
    <location>
        <begin position="466"/>
        <end position="542"/>
    </location>
</feature>
<feature type="chain" id="PRO_5021031000" evidence="1">
    <location>
        <begin position="39"/>
        <end position="543"/>
    </location>
</feature>
<dbReference type="EMBL" id="STFF01000012">
    <property type="protein sequence ID" value="THU32009.1"/>
    <property type="molecule type" value="Genomic_DNA"/>
</dbReference>
<feature type="signal peptide" evidence="1">
    <location>
        <begin position="1"/>
        <end position="38"/>
    </location>
</feature>
<evidence type="ECO:0000256" key="1">
    <source>
        <dbReference type="SAM" id="SignalP"/>
    </source>
</evidence>
<sequence length="543" mass="57377">MRKPQPPTHMKMNFRTPANSRWLLVVYWVVCSTRAVTAQCPAGSIINTGGTITNGQTACITTAFSGSIQLNNGATMVVINGGDYTGNLSTNQGSAIQIEAGGRFAPSTANSFSASLTNSGMVVINNISISNGAAITNSGSFTWAGNWNQNSALTVSNTACGTMTFDQGTNMGNNAVILNSGILNFAQGLNTNSGTTINNRGRLTVAGDMNSSGLIYNQHIAVFRGGNNNINSGDSIINLGEMTFSNSVNSSPGMRNEGLFTVGGTFTINSNRFLLNNSNAQLRVNGLNNNAQVQGNGSLYVSGGITNNNSISGYGGGAQQLTVNQSISGTTSNLNVNGGLVAGDTVTYTPTMDNPDACTVLPVKLSSLQAVYQHNQVQLNWTAYAQSNVRSFTIEYSQNAQSFTAAGELMATGDNNQATPYGYTHSPAVTGTVFYRIRETAIDGKVYYSNMVVVKTGNALLATTEVFPNPFAENLQISMQLEKAGMIQIALYDAGGRLIRKLQQHGLAGRNTIAMSSLRALLPGTYLLQIKAGEHTTFEKLIK</sequence>
<protein>
    <submittedName>
        <fullName evidence="3">T9SS type A sorting domain-containing protein</fullName>
    </submittedName>
</protein>
<dbReference type="InterPro" id="IPR013783">
    <property type="entry name" value="Ig-like_fold"/>
</dbReference>
<keyword evidence="1" id="KW-0732">Signal</keyword>
<evidence type="ECO:0000259" key="2">
    <source>
        <dbReference type="Pfam" id="PF18962"/>
    </source>
</evidence>